<evidence type="ECO:0000256" key="6">
    <source>
        <dbReference type="ARBA" id="ARBA00022741"/>
    </source>
</evidence>
<dbReference type="EMBL" id="VSSQ01000017">
    <property type="protein sequence ID" value="MPL62218.1"/>
    <property type="molecule type" value="Genomic_DNA"/>
</dbReference>
<keyword evidence="5" id="KW-0819">tRNA processing</keyword>
<evidence type="ECO:0000256" key="4">
    <source>
        <dbReference type="ARBA" id="ARBA00022679"/>
    </source>
</evidence>
<proteinExistence type="inferred from homology"/>
<keyword evidence="7" id="KW-0067">ATP-binding</keyword>
<dbReference type="EC" id="2.5.1.75" evidence="3"/>
<evidence type="ECO:0000256" key="8">
    <source>
        <dbReference type="ARBA" id="ARBA00022842"/>
    </source>
</evidence>
<dbReference type="Gene3D" id="1.10.287.890">
    <property type="entry name" value="Crystal structure of tRNA isopentenylpyrophosphate transferase (bh2366) domain"/>
    <property type="match status" value="1"/>
</dbReference>
<dbReference type="InterPro" id="IPR039657">
    <property type="entry name" value="Dimethylallyltransferase"/>
</dbReference>
<evidence type="ECO:0000256" key="3">
    <source>
        <dbReference type="ARBA" id="ARBA00012665"/>
    </source>
</evidence>
<protein>
    <recommendedName>
        <fullName evidence="3">tRNA dimethylallyltransferase</fullName>
        <ecNumber evidence="3">2.5.1.75</ecNumber>
    </recommendedName>
</protein>
<evidence type="ECO:0000256" key="7">
    <source>
        <dbReference type="ARBA" id="ARBA00022840"/>
    </source>
</evidence>
<gene>
    <name evidence="10" type="primary">miaA_4</name>
    <name evidence="10" type="ORF">SDC9_07823</name>
</gene>
<organism evidence="10">
    <name type="scientific">bioreactor metagenome</name>
    <dbReference type="NCBI Taxonomy" id="1076179"/>
    <lineage>
        <taxon>unclassified sequences</taxon>
        <taxon>metagenomes</taxon>
        <taxon>ecological metagenomes</taxon>
    </lineage>
</organism>
<name>A0A644T5L3_9ZZZZ</name>
<accession>A0A644T5L3</accession>
<keyword evidence="6" id="KW-0547">Nucleotide-binding</keyword>
<dbReference type="GO" id="GO:0052381">
    <property type="term" value="F:tRNA dimethylallyltransferase activity"/>
    <property type="evidence" value="ECO:0007669"/>
    <property type="project" value="UniProtKB-EC"/>
</dbReference>
<dbReference type="HAMAP" id="MF_00185">
    <property type="entry name" value="IPP_trans"/>
    <property type="match status" value="1"/>
</dbReference>
<dbReference type="AlphaFoldDB" id="A0A644T5L3"/>
<dbReference type="NCBIfam" id="TIGR00174">
    <property type="entry name" value="miaA"/>
    <property type="match status" value="1"/>
</dbReference>
<dbReference type="PANTHER" id="PTHR11088:SF60">
    <property type="entry name" value="TRNA DIMETHYLALLYLTRANSFERASE"/>
    <property type="match status" value="1"/>
</dbReference>
<evidence type="ECO:0000256" key="1">
    <source>
        <dbReference type="ARBA" id="ARBA00001946"/>
    </source>
</evidence>
<dbReference type="Pfam" id="PF01715">
    <property type="entry name" value="IPPT"/>
    <property type="match status" value="1"/>
</dbReference>
<comment type="cofactor">
    <cofactor evidence="1">
        <name>Mg(2+)</name>
        <dbReference type="ChEBI" id="CHEBI:18420"/>
    </cofactor>
</comment>
<keyword evidence="4 10" id="KW-0808">Transferase</keyword>
<dbReference type="GO" id="GO:0005524">
    <property type="term" value="F:ATP binding"/>
    <property type="evidence" value="ECO:0007669"/>
    <property type="project" value="UniProtKB-KW"/>
</dbReference>
<sequence>MDKSLPKIYVIIGPTASGKSDVAVELAKKVKGEIVSVDSRQVFKHFDIGSGKITKKEMKGVKHYCLDIVDPVKYSKKYKKNGETFSVQEYLKYANKAIKEILKKKKTPILCGGTGFYIDAILYGLPKNAKPNPLLRTLLEKEDLKSLLTRIKKLNKEKYLELTKNENPSERNNKRRLIRIIEILEAKKSENKIPEISKRNTKLKYEPEFIFIEKTNEEIRERINLRLKKRLEGKGKNNLINEIKFLRNELKLDDKWLLSLGLEYKYVTRYLRRELTYEEMIETLQNKIWQFAKRQILWNKRYKNAIIAK</sequence>
<dbReference type="InterPro" id="IPR018022">
    <property type="entry name" value="IPT"/>
</dbReference>
<comment type="catalytic activity">
    <reaction evidence="9">
        <text>adenosine(37) in tRNA + dimethylallyl diphosphate = N(6)-dimethylallyladenosine(37) in tRNA + diphosphate</text>
        <dbReference type="Rhea" id="RHEA:26482"/>
        <dbReference type="Rhea" id="RHEA-COMP:10162"/>
        <dbReference type="Rhea" id="RHEA-COMP:10375"/>
        <dbReference type="ChEBI" id="CHEBI:33019"/>
        <dbReference type="ChEBI" id="CHEBI:57623"/>
        <dbReference type="ChEBI" id="CHEBI:74411"/>
        <dbReference type="ChEBI" id="CHEBI:74415"/>
        <dbReference type="EC" id="2.5.1.75"/>
    </reaction>
</comment>
<dbReference type="Gene3D" id="3.40.50.300">
    <property type="entry name" value="P-loop containing nucleotide triphosphate hydrolases"/>
    <property type="match status" value="1"/>
</dbReference>
<evidence type="ECO:0000256" key="2">
    <source>
        <dbReference type="ARBA" id="ARBA00005842"/>
    </source>
</evidence>
<comment type="caution">
    <text evidence="10">The sequence shown here is derived from an EMBL/GenBank/DDBJ whole genome shotgun (WGS) entry which is preliminary data.</text>
</comment>
<reference evidence="10" key="1">
    <citation type="submission" date="2019-08" db="EMBL/GenBank/DDBJ databases">
        <authorList>
            <person name="Kucharzyk K."/>
            <person name="Murdoch R.W."/>
            <person name="Higgins S."/>
            <person name="Loffler F."/>
        </authorList>
    </citation>
    <scope>NUCLEOTIDE SEQUENCE</scope>
</reference>
<evidence type="ECO:0000256" key="9">
    <source>
        <dbReference type="ARBA" id="ARBA00049563"/>
    </source>
</evidence>
<comment type="similarity">
    <text evidence="2">Belongs to the IPP transferase family.</text>
</comment>
<keyword evidence="8" id="KW-0460">Magnesium</keyword>
<dbReference type="GO" id="GO:0006400">
    <property type="term" value="P:tRNA modification"/>
    <property type="evidence" value="ECO:0007669"/>
    <property type="project" value="TreeGrafter"/>
</dbReference>
<evidence type="ECO:0000313" key="10">
    <source>
        <dbReference type="EMBL" id="MPL62218.1"/>
    </source>
</evidence>
<dbReference type="PANTHER" id="PTHR11088">
    <property type="entry name" value="TRNA DIMETHYLALLYLTRANSFERASE"/>
    <property type="match status" value="1"/>
</dbReference>
<dbReference type="SUPFAM" id="SSF52540">
    <property type="entry name" value="P-loop containing nucleoside triphosphate hydrolases"/>
    <property type="match status" value="1"/>
</dbReference>
<dbReference type="InterPro" id="IPR027417">
    <property type="entry name" value="P-loop_NTPase"/>
</dbReference>
<evidence type="ECO:0000256" key="5">
    <source>
        <dbReference type="ARBA" id="ARBA00022694"/>
    </source>
</evidence>